<proteinExistence type="predicted"/>
<evidence type="ECO:0000313" key="2">
    <source>
        <dbReference type="Proteomes" id="UP000646827"/>
    </source>
</evidence>
<gene>
    <name evidence="1" type="ORF">INT45_012744</name>
</gene>
<reference evidence="1 2" key="1">
    <citation type="submission" date="2020-12" db="EMBL/GenBank/DDBJ databases">
        <title>Metabolic potential, ecology and presence of endohyphal bacteria is reflected in genomic diversity of Mucoromycotina.</title>
        <authorList>
            <person name="Muszewska A."/>
            <person name="Okrasinska A."/>
            <person name="Steczkiewicz K."/>
            <person name="Drgas O."/>
            <person name="Orlowska M."/>
            <person name="Perlinska-Lenart U."/>
            <person name="Aleksandrzak-Piekarczyk T."/>
            <person name="Szatraj K."/>
            <person name="Zielenkiewicz U."/>
            <person name="Pilsyk S."/>
            <person name="Malc E."/>
            <person name="Mieczkowski P."/>
            <person name="Kruszewska J.S."/>
            <person name="Biernat P."/>
            <person name="Pawlowska J."/>
        </authorList>
    </citation>
    <scope>NUCLEOTIDE SEQUENCE [LARGE SCALE GENOMIC DNA]</scope>
    <source>
        <strain evidence="1 2">CBS 142.35</strain>
    </source>
</reference>
<dbReference type="EMBL" id="JAEPRB010000053">
    <property type="protein sequence ID" value="KAG2223871.1"/>
    <property type="molecule type" value="Genomic_DNA"/>
</dbReference>
<organism evidence="1 2">
    <name type="scientific">Circinella minor</name>
    <dbReference type="NCBI Taxonomy" id="1195481"/>
    <lineage>
        <taxon>Eukaryota</taxon>
        <taxon>Fungi</taxon>
        <taxon>Fungi incertae sedis</taxon>
        <taxon>Mucoromycota</taxon>
        <taxon>Mucoromycotina</taxon>
        <taxon>Mucoromycetes</taxon>
        <taxon>Mucorales</taxon>
        <taxon>Lichtheimiaceae</taxon>
        <taxon>Circinella</taxon>
    </lineage>
</organism>
<dbReference type="OrthoDB" id="1920326at2759"/>
<protein>
    <submittedName>
        <fullName evidence="1">Uncharacterized protein</fullName>
    </submittedName>
</protein>
<name>A0A8H7S733_9FUNG</name>
<keyword evidence="2" id="KW-1185">Reference proteome</keyword>
<dbReference type="AlphaFoldDB" id="A0A8H7S733"/>
<evidence type="ECO:0000313" key="1">
    <source>
        <dbReference type="EMBL" id="KAG2223871.1"/>
    </source>
</evidence>
<comment type="caution">
    <text evidence="1">The sequence shown here is derived from an EMBL/GenBank/DDBJ whole genome shotgun (WGS) entry which is preliminary data.</text>
</comment>
<dbReference type="Proteomes" id="UP000646827">
    <property type="component" value="Unassembled WGS sequence"/>
</dbReference>
<sequence length="159" mass="18651">MGYHYQCSTAGFKKSCISNDTEIIRQLPETLQCEYTRYMTHRSRLSKTVGDLYRPYVQNSVGAKRFPDIIQNQQKITPFSSFNDRSKYAGHVLSPQYFCSFYTPFIREIRHLIDKEMEVLDGVYLKGDYTFKIIKLINKINGQPVFTALYTVLNKYEEV</sequence>
<accession>A0A8H7S733</accession>